<dbReference type="Proteomes" id="UP000541352">
    <property type="component" value="Unassembled WGS sequence"/>
</dbReference>
<sequence length="543" mass="61042">MNRSKNLQRLQNETFDICIIGGGASGAGCALDAALRGFKVALIEKKDFASETSSKSTKLIHGGVRYLEQAFKNLDFAQLKQVRHGLEERQIVLQNAPHLARPLPLLTPVFSWFEGLYFTIGLRMYDFFAKGDALPKSRWLSKKETLLRMPSLDAKKLHSAVLYFDGQLDDARYCLALAHAAEEAGVAVANYTELVGVKKDTNGKLTEAQVRPTEGEATFGIKAKLFINCTGALADHVRLMANPKLSKRIRPSKGVHVVLPYEVLKSDDAMLIPKTSDGRVVFAIPFEGQLLLGTTDTDYKDLDKEPILDDKEVDFLLDTLTRYLAKRPDKSQVKAGFGGLRPLLAASESASTKKLVRDHEVEHDPTSNLVSLLGGKWTTYRYMAKDTIDKACELLSVDRECTTAQHLLVGGEDYAFEDWKIIQTVYRLAKDIAKNLIRKYGSRAHKVARLTQENILWAQRLVDKYPFIQAEVIYQVREEMALTLRDVFARRTRLEILDWEAVMEALPVVADLMAQELGWTAEQKQQQIDEYTAQLQSFIKSAQ</sequence>
<keyword evidence="3 6" id="KW-0285">Flavoprotein</keyword>
<dbReference type="EMBL" id="JACIBY010000003">
    <property type="protein sequence ID" value="MBB3837846.1"/>
    <property type="molecule type" value="Genomic_DNA"/>
</dbReference>
<feature type="domain" description="FAD dependent oxidoreductase" evidence="8">
    <location>
        <begin position="16"/>
        <end position="345"/>
    </location>
</feature>
<dbReference type="GO" id="GO:0006072">
    <property type="term" value="P:glycerol-3-phosphate metabolic process"/>
    <property type="evidence" value="ECO:0007669"/>
    <property type="project" value="UniProtKB-UniRule"/>
</dbReference>
<accession>A0A7W5ZIM0</accession>
<dbReference type="PANTHER" id="PTHR11985:SF15">
    <property type="entry name" value="GLYCEROL-3-PHOSPHATE DEHYDROGENASE, MITOCHONDRIAL"/>
    <property type="match status" value="1"/>
</dbReference>
<dbReference type="AlphaFoldDB" id="A0A7W5ZIM0"/>
<dbReference type="Gene3D" id="3.50.50.60">
    <property type="entry name" value="FAD/NAD(P)-binding domain"/>
    <property type="match status" value="1"/>
</dbReference>
<dbReference type="InterPro" id="IPR031656">
    <property type="entry name" value="DAO_C"/>
</dbReference>
<organism evidence="10 11">
    <name type="scientific">Runella defluvii</name>
    <dbReference type="NCBI Taxonomy" id="370973"/>
    <lineage>
        <taxon>Bacteria</taxon>
        <taxon>Pseudomonadati</taxon>
        <taxon>Bacteroidota</taxon>
        <taxon>Cytophagia</taxon>
        <taxon>Cytophagales</taxon>
        <taxon>Spirosomataceae</taxon>
        <taxon>Runella</taxon>
    </lineage>
</organism>
<feature type="domain" description="Alpha-glycerophosphate oxidase C-terminal" evidence="9">
    <location>
        <begin position="401"/>
        <end position="524"/>
    </location>
</feature>
<dbReference type="EC" id="1.1.5.3" evidence="6"/>
<dbReference type="Gene3D" id="3.30.9.10">
    <property type="entry name" value="D-Amino Acid Oxidase, subunit A, domain 2"/>
    <property type="match status" value="1"/>
</dbReference>
<name>A0A7W5ZIM0_9BACT</name>
<evidence type="ECO:0000256" key="7">
    <source>
        <dbReference type="SAM" id="Coils"/>
    </source>
</evidence>
<evidence type="ECO:0000256" key="5">
    <source>
        <dbReference type="ARBA" id="ARBA00023002"/>
    </source>
</evidence>
<dbReference type="PROSITE" id="PS51257">
    <property type="entry name" value="PROKAR_LIPOPROTEIN"/>
    <property type="match status" value="1"/>
</dbReference>
<comment type="catalytic activity">
    <reaction evidence="6">
        <text>a quinone + sn-glycerol 3-phosphate = dihydroxyacetone phosphate + a quinol</text>
        <dbReference type="Rhea" id="RHEA:18977"/>
        <dbReference type="ChEBI" id="CHEBI:24646"/>
        <dbReference type="ChEBI" id="CHEBI:57597"/>
        <dbReference type="ChEBI" id="CHEBI:57642"/>
        <dbReference type="ChEBI" id="CHEBI:132124"/>
        <dbReference type="EC" id="1.1.5.3"/>
    </reaction>
</comment>
<gene>
    <name evidence="10" type="ORF">FHS57_001843</name>
</gene>
<evidence type="ECO:0000256" key="6">
    <source>
        <dbReference type="RuleBase" id="RU361217"/>
    </source>
</evidence>
<dbReference type="PANTHER" id="PTHR11985">
    <property type="entry name" value="GLYCEROL-3-PHOSPHATE DEHYDROGENASE"/>
    <property type="match status" value="1"/>
</dbReference>
<dbReference type="Gene3D" id="1.10.8.870">
    <property type="entry name" value="Alpha-glycerophosphate oxidase, cap domain"/>
    <property type="match status" value="1"/>
</dbReference>
<dbReference type="SUPFAM" id="SSF51905">
    <property type="entry name" value="FAD/NAD(P)-binding domain"/>
    <property type="match status" value="1"/>
</dbReference>
<reference evidence="10 11" key="1">
    <citation type="submission" date="2020-08" db="EMBL/GenBank/DDBJ databases">
        <title>Genomic Encyclopedia of Type Strains, Phase IV (KMG-IV): sequencing the most valuable type-strain genomes for metagenomic binning, comparative biology and taxonomic classification.</title>
        <authorList>
            <person name="Goeker M."/>
        </authorList>
    </citation>
    <scope>NUCLEOTIDE SEQUENCE [LARGE SCALE GENOMIC DNA]</scope>
    <source>
        <strain evidence="10 11">DSM 17976</strain>
    </source>
</reference>
<keyword evidence="5 6" id="KW-0560">Oxidoreductase</keyword>
<protein>
    <recommendedName>
        <fullName evidence="6">Glycerol-3-phosphate dehydrogenase</fullName>
        <ecNumber evidence="6">1.1.5.3</ecNumber>
    </recommendedName>
</protein>
<comment type="cofactor">
    <cofactor evidence="1 6">
        <name>FAD</name>
        <dbReference type="ChEBI" id="CHEBI:57692"/>
    </cofactor>
</comment>
<evidence type="ECO:0000259" key="8">
    <source>
        <dbReference type="Pfam" id="PF01266"/>
    </source>
</evidence>
<dbReference type="Pfam" id="PF01266">
    <property type="entry name" value="DAO"/>
    <property type="match status" value="1"/>
</dbReference>
<evidence type="ECO:0000256" key="1">
    <source>
        <dbReference type="ARBA" id="ARBA00001974"/>
    </source>
</evidence>
<dbReference type="InterPro" id="IPR006076">
    <property type="entry name" value="FAD-dep_OxRdtase"/>
</dbReference>
<dbReference type="InterPro" id="IPR036188">
    <property type="entry name" value="FAD/NAD-bd_sf"/>
</dbReference>
<dbReference type="RefSeq" id="WP_183972721.1">
    <property type="nucleotide sequence ID" value="NZ_JACIBY010000003.1"/>
</dbReference>
<dbReference type="InterPro" id="IPR038299">
    <property type="entry name" value="DAO_C_sf"/>
</dbReference>
<proteinExistence type="inferred from homology"/>
<evidence type="ECO:0000256" key="4">
    <source>
        <dbReference type="ARBA" id="ARBA00022827"/>
    </source>
</evidence>
<comment type="similarity">
    <text evidence="2 6">Belongs to the FAD-dependent glycerol-3-phosphate dehydrogenase family.</text>
</comment>
<dbReference type="GO" id="GO:0004368">
    <property type="term" value="F:glycerol-3-phosphate dehydrogenase (quinone) activity"/>
    <property type="evidence" value="ECO:0007669"/>
    <property type="project" value="UniProtKB-EC"/>
</dbReference>
<evidence type="ECO:0000313" key="11">
    <source>
        <dbReference type="Proteomes" id="UP000541352"/>
    </source>
</evidence>
<comment type="caution">
    <text evidence="10">The sequence shown here is derived from an EMBL/GenBank/DDBJ whole genome shotgun (WGS) entry which is preliminary data.</text>
</comment>
<evidence type="ECO:0000259" key="9">
    <source>
        <dbReference type="Pfam" id="PF16901"/>
    </source>
</evidence>
<keyword evidence="4" id="KW-0274">FAD</keyword>
<evidence type="ECO:0000313" key="10">
    <source>
        <dbReference type="EMBL" id="MBB3837846.1"/>
    </source>
</evidence>
<feature type="coiled-coil region" evidence="7">
    <location>
        <begin position="514"/>
        <end position="541"/>
    </location>
</feature>
<dbReference type="PROSITE" id="PS00977">
    <property type="entry name" value="FAD_G3PDH_1"/>
    <property type="match status" value="1"/>
</dbReference>
<dbReference type="PRINTS" id="PR01001">
    <property type="entry name" value="FADG3PDH"/>
</dbReference>
<evidence type="ECO:0000256" key="3">
    <source>
        <dbReference type="ARBA" id="ARBA00022630"/>
    </source>
</evidence>
<keyword evidence="7" id="KW-0175">Coiled coil</keyword>
<dbReference type="GO" id="GO:0009331">
    <property type="term" value="C:glycerol-3-phosphate dehydrogenase (FAD) complex"/>
    <property type="evidence" value="ECO:0007669"/>
    <property type="project" value="UniProtKB-UniRule"/>
</dbReference>
<evidence type="ECO:0000256" key="2">
    <source>
        <dbReference type="ARBA" id="ARBA00007330"/>
    </source>
</evidence>
<dbReference type="InterPro" id="IPR000447">
    <property type="entry name" value="G3P_DH_FAD-dep"/>
</dbReference>
<dbReference type="PROSITE" id="PS00978">
    <property type="entry name" value="FAD_G3PDH_2"/>
    <property type="match status" value="1"/>
</dbReference>
<dbReference type="Pfam" id="PF16901">
    <property type="entry name" value="DAO_C"/>
    <property type="match status" value="1"/>
</dbReference>
<keyword evidence="11" id="KW-1185">Reference proteome</keyword>